<keyword evidence="5" id="KW-0030">Aminoacyl-tRNA synthetase</keyword>
<accession>A0A8B9CB17</accession>
<evidence type="ECO:0000313" key="8">
    <source>
        <dbReference type="Proteomes" id="UP000694426"/>
    </source>
</evidence>
<dbReference type="Pfam" id="PF00458">
    <property type="entry name" value="WHEP-TRS"/>
    <property type="match status" value="1"/>
</dbReference>
<evidence type="ECO:0000256" key="5">
    <source>
        <dbReference type="ARBA" id="ARBA00023146"/>
    </source>
</evidence>
<keyword evidence="8" id="KW-1185">Reference proteome</keyword>
<evidence type="ECO:0000256" key="2">
    <source>
        <dbReference type="ARBA" id="ARBA00022741"/>
    </source>
</evidence>
<keyword evidence="2" id="KW-0547">Nucleotide-binding</keyword>
<reference evidence="7" key="1">
    <citation type="submission" date="2025-08" db="UniProtKB">
        <authorList>
            <consortium name="Ensembl"/>
        </authorList>
    </citation>
    <scope>IDENTIFICATION</scope>
</reference>
<dbReference type="Gene3D" id="1.10.287.10">
    <property type="entry name" value="S15/NS1, RNA-binding"/>
    <property type="match status" value="1"/>
</dbReference>
<evidence type="ECO:0000259" key="6">
    <source>
        <dbReference type="PROSITE" id="PS51185"/>
    </source>
</evidence>
<dbReference type="SMART" id="SM00991">
    <property type="entry name" value="WHEP-TRS"/>
    <property type="match status" value="1"/>
</dbReference>
<protein>
    <recommendedName>
        <fullName evidence="6">WHEP-TRS domain-containing protein</fullName>
    </recommendedName>
</protein>
<evidence type="ECO:0000256" key="1">
    <source>
        <dbReference type="ARBA" id="ARBA00022598"/>
    </source>
</evidence>
<dbReference type="InterPro" id="IPR009068">
    <property type="entry name" value="uS15_NS1_RNA-bd_sf"/>
</dbReference>
<name>A0A8B9CB17_9AVES</name>
<dbReference type="Ensembl" id="ENSABRT00000023077.1">
    <property type="protein sequence ID" value="ENSABRP00000016201.1"/>
    <property type="gene ID" value="ENSABRG00000014205.1"/>
</dbReference>
<sequence length="115" mass="12076">AAMAAEEAAAVREQAEAVRRLKQDKAEPERIAKEVAKLLEMKAQLGGDEGKHKFVLKTPKVTSRSPHARLALCGAASCGCGPGLRVLSLGVRHGPAPCSAPFCFQQRGDGRGGSK</sequence>
<feature type="domain" description="WHEP-TRS" evidence="6">
    <location>
        <begin position="3"/>
        <end position="59"/>
    </location>
</feature>
<dbReference type="GeneTree" id="ENSGT01140000283859"/>
<keyword evidence="3" id="KW-0067">ATP-binding</keyword>
<keyword evidence="1" id="KW-0436">Ligase</keyword>
<dbReference type="GO" id="GO:0005524">
    <property type="term" value="F:ATP binding"/>
    <property type="evidence" value="ECO:0007669"/>
    <property type="project" value="UniProtKB-KW"/>
</dbReference>
<dbReference type="GO" id="GO:0004812">
    <property type="term" value="F:aminoacyl-tRNA ligase activity"/>
    <property type="evidence" value="ECO:0007669"/>
    <property type="project" value="UniProtKB-KW"/>
</dbReference>
<dbReference type="Proteomes" id="UP000694426">
    <property type="component" value="Unplaced"/>
</dbReference>
<dbReference type="PROSITE" id="PS51185">
    <property type="entry name" value="WHEP_TRS_2"/>
    <property type="match status" value="1"/>
</dbReference>
<evidence type="ECO:0000313" key="7">
    <source>
        <dbReference type="Ensembl" id="ENSABRP00000016201.1"/>
    </source>
</evidence>
<dbReference type="AlphaFoldDB" id="A0A8B9CB17"/>
<dbReference type="InterPro" id="IPR000738">
    <property type="entry name" value="WHEP-TRS_dom"/>
</dbReference>
<keyword evidence="4" id="KW-0648">Protein biosynthesis</keyword>
<evidence type="ECO:0000256" key="3">
    <source>
        <dbReference type="ARBA" id="ARBA00022840"/>
    </source>
</evidence>
<proteinExistence type="predicted"/>
<organism evidence="7 8">
    <name type="scientific">Anser brachyrhynchus</name>
    <name type="common">Pink-footed goose</name>
    <dbReference type="NCBI Taxonomy" id="132585"/>
    <lineage>
        <taxon>Eukaryota</taxon>
        <taxon>Metazoa</taxon>
        <taxon>Chordata</taxon>
        <taxon>Craniata</taxon>
        <taxon>Vertebrata</taxon>
        <taxon>Euteleostomi</taxon>
        <taxon>Archelosauria</taxon>
        <taxon>Archosauria</taxon>
        <taxon>Dinosauria</taxon>
        <taxon>Saurischia</taxon>
        <taxon>Theropoda</taxon>
        <taxon>Coelurosauria</taxon>
        <taxon>Aves</taxon>
        <taxon>Neognathae</taxon>
        <taxon>Galloanserae</taxon>
        <taxon>Anseriformes</taxon>
        <taxon>Anatidae</taxon>
        <taxon>Anserinae</taxon>
        <taxon>Anser</taxon>
    </lineage>
</organism>
<evidence type="ECO:0000256" key="4">
    <source>
        <dbReference type="ARBA" id="ARBA00022917"/>
    </source>
</evidence>
<reference evidence="7" key="2">
    <citation type="submission" date="2025-09" db="UniProtKB">
        <authorList>
            <consortium name="Ensembl"/>
        </authorList>
    </citation>
    <scope>IDENTIFICATION</scope>
</reference>
<dbReference type="GO" id="GO:0006418">
    <property type="term" value="P:tRNA aminoacylation for protein translation"/>
    <property type="evidence" value="ECO:0007669"/>
    <property type="project" value="InterPro"/>
</dbReference>
<dbReference type="SUPFAM" id="SSF47060">
    <property type="entry name" value="S15/NS1 RNA-binding domain"/>
    <property type="match status" value="1"/>
</dbReference>